<evidence type="ECO:0000256" key="5">
    <source>
        <dbReference type="ARBA" id="ARBA00023180"/>
    </source>
</evidence>
<dbReference type="SMART" id="SM00093">
    <property type="entry name" value="SERPIN"/>
    <property type="match status" value="1"/>
</dbReference>
<feature type="signal peptide" evidence="7">
    <location>
        <begin position="1"/>
        <end position="18"/>
    </location>
</feature>
<reference evidence="10" key="1">
    <citation type="submission" date="2025-08" db="UniProtKB">
        <authorList>
            <consortium name="RefSeq"/>
        </authorList>
    </citation>
    <scope>IDENTIFICATION</scope>
    <source>
        <tissue evidence="10">Blood</tissue>
    </source>
</reference>
<proteinExistence type="inferred from homology"/>
<dbReference type="SUPFAM" id="SSF56574">
    <property type="entry name" value="Serpins"/>
    <property type="match status" value="1"/>
</dbReference>
<sequence length="435" mass="49836">MKFFIYLSLILIGLRVHCYHFPYLLDNHRNKSVPEHPSSISEKEQKPWHNIVLNNAEFAFKLYKQIASDQGDKNVFFSPLSISTAFAMLTLGAKYKTQSQIYNGLAFNLSEIEEEKIHNGFQDLISSVDRQISIGNALFLDETLDVLWNFSEAIKTFYKAEQFSTDFVNPTNAEKQINDYVKNKTNGIIGDLVKGLTERTKMVVINYIILQGAWINAFNTKQTREGIFILDGNRTESVEMMYKRSSYNFLYDKDLFCSVVEMPCPGGVVVWLVLPDEGKLRHVEHTWTEKQLSTWAMSFKTKNLILILPKFNVSASHDIKAILQRMGMLDVFSKKADFSGITGKRNLWVSEALQKSMVVVQEKSIISPQSVIDVRNGSQISENMKNYSHMIFNRPFLMIVFDKTIQTILFMGKIQNPAKQSSESVVTAKLSFFQD</sequence>
<dbReference type="PANTHER" id="PTHR11461">
    <property type="entry name" value="SERINE PROTEASE INHIBITOR, SERPIN"/>
    <property type="match status" value="1"/>
</dbReference>
<evidence type="ECO:0000256" key="4">
    <source>
        <dbReference type="ARBA" id="ARBA00022900"/>
    </source>
</evidence>
<dbReference type="InterPro" id="IPR000215">
    <property type="entry name" value="Serpin_fam"/>
</dbReference>
<gene>
    <name evidence="10" type="primary">LOC129324242</name>
</gene>
<dbReference type="KEGG" id="emc:129324242"/>
<evidence type="ECO:0000256" key="1">
    <source>
        <dbReference type="ARBA" id="ARBA00009500"/>
    </source>
</evidence>
<evidence type="ECO:0000313" key="9">
    <source>
        <dbReference type="Proteomes" id="UP001190640"/>
    </source>
</evidence>
<organism evidence="9 10">
    <name type="scientific">Eublepharis macularius</name>
    <name type="common">Leopard gecko</name>
    <name type="synonym">Cyrtodactylus macularius</name>
    <dbReference type="NCBI Taxonomy" id="481883"/>
    <lineage>
        <taxon>Eukaryota</taxon>
        <taxon>Metazoa</taxon>
        <taxon>Chordata</taxon>
        <taxon>Craniata</taxon>
        <taxon>Vertebrata</taxon>
        <taxon>Euteleostomi</taxon>
        <taxon>Lepidosauria</taxon>
        <taxon>Squamata</taxon>
        <taxon>Bifurcata</taxon>
        <taxon>Gekkota</taxon>
        <taxon>Eublepharidae</taxon>
        <taxon>Eublepharinae</taxon>
        <taxon>Eublepharis</taxon>
    </lineage>
</organism>
<dbReference type="RefSeq" id="XP_054827358.1">
    <property type="nucleotide sequence ID" value="XM_054971383.1"/>
</dbReference>
<dbReference type="Gene3D" id="2.10.310.10">
    <property type="entry name" value="Serpins superfamily"/>
    <property type="match status" value="1"/>
</dbReference>
<dbReference type="GO" id="GO:0005615">
    <property type="term" value="C:extracellular space"/>
    <property type="evidence" value="ECO:0007669"/>
    <property type="project" value="InterPro"/>
</dbReference>
<evidence type="ECO:0000259" key="8">
    <source>
        <dbReference type="SMART" id="SM00093"/>
    </source>
</evidence>
<dbReference type="InterPro" id="IPR036186">
    <property type="entry name" value="Serpin_sf"/>
</dbReference>
<keyword evidence="9" id="KW-1185">Reference proteome</keyword>
<dbReference type="Pfam" id="PF00079">
    <property type="entry name" value="Serpin"/>
    <property type="match status" value="1"/>
</dbReference>
<dbReference type="FunFam" id="2.10.310.10:FF:000001">
    <property type="entry name" value="Serpin family A member 1"/>
    <property type="match status" value="1"/>
</dbReference>
<evidence type="ECO:0000256" key="3">
    <source>
        <dbReference type="ARBA" id="ARBA00022729"/>
    </source>
</evidence>
<feature type="domain" description="Serpin" evidence="8">
    <location>
        <begin position="60"/>
        <end position="417"/>
    </location>
</feature>
<keyword evidence="2 10" id="KW-0646">Protease inhibitor</keyword>
<dbReference type="AlphaFoldDB" id="A0AA97KRR3"/>
<keyword evidence="3 7" id="KW-0732">Signal</keyword>
<dbReference type="GO" id="GO:0004867">
    <property type="term" value="F:serine-type endopeptidase inhibitor activity"/>
    <property type="evidence" value="ECO:0007669"/>
    <property type="project" value="UniProtKB-KW"/>
</dbReference>
<dbReference type="Gene3D" id="2.30.39.10">
    <property type="entry name" value="Alpha-1-antitrypsin, domain 1"/>
    <property type="match status" value="1"/>
</dbReference>
<comment type="similarity">
    <text evidence="1 6">Belongs to the serpin family.</text>
</comment>
<dbReference type="InterPro" id="IPR042178">
    <property type="entry name" value="Serpin_sf_1"/>
</dbReference>
<name>A0AA97KRR3_EUBMA</name>
<evidence type="ECO:0000313" key="10">
    <source>
        <dbReference type="RefSeq" id="XP_054827358.1"/>
    </source>
</evidence>
<dbReference type="InterPro" id="IPR042185">
    <property type="entry name" value="Serpin_sf_2"/>
</dbReference>
<dbReference type="FunFam" id="3.30.497.10:FF:000001">
    <property type="entry name" value="Serine protease inhibitor"/>
    <property type="match status" value="1"/>
</dbReference>
<dbReference type="InterPro" id="IPR023796">
    <property type="entry name" value="Serpin_dom"/>
</dbReference>
<evidence type="ECO:0000256" key="2">
    <source>
        <dbReference type="ARBA" id="ARBA00022690"/>
    </source>
</evidence>
<accession>A0AA97KRR3</accession>
<protein>
    <submittedName>
        <fullName evidence="10">Plasma serine protease inhibitor-like</fullName>
    </submittedName>
</protein>
<keyword evidence="4 10" id="KW-0722">Serine protease inhibitor</keyword>
<dbReference type="PANTHER" id="PTHR11461:SF165">
    <property type="entry name" value="ALPHA-1-ANTITRYPSIN"/>
    <property type="match status" value="1"/>
</dbReference>
<keyword evidence="5" id="KW-0325">Glycoprotein</keyword>
<dbReference type="GeneID" id="129324242"/>
<dbReference type="Proteomes" id="UP001190640">
    <property type="component" value="Chromosome 2"/>
</dbReference>
<dbReference type="Gene3D" id="3.30.497.10">
    <property type="entry name" value="Antithrombin, subunit I, domain 2"/>
    <property type="match status" value="1"/>
</dbReference>
<evidence type="ECO:0000256" key="6">
    <source>
        <dbReference type="RuleBase" id="RU000411"/>
    </source>
</evidence>
<evidence type="ECO:0000256" key="7">
    <source>
        <dbReference type="SAM" id="SignalP"/>
    </source>
</evidence>
<feature type="chain" id="PRO_5041697238" evidence="7">
    <location>
        <begin position="19"/>
        <end position="435"/>
    </location>
</feature>